<dbReference type="InterPro" id="IPR040790">
    <property type="entry name" value="Kindlin_2_N"/>
</dbReference>
<feature type="domain" description="PH" evidence="2">
    <location>
        <begin position="427"/>
        <end position="535"/>
    </location>
</feature>
<dbReference type="InterPro" id="IPR019748">
    <property type="entry name" value="FERM_central"/>
</dbReference>
<name>A0A267GUD5_9PLAT</name>
<feature type="compositionally biased region" description="Low complexity" evidence="1">
    <location>
        <begin position="186"/>
        <end position="198"/>
    </location>
</feature>
<dbReference type="Gene3D" id="3.10.20.90">
    <property type="entry name" value="Phosphatidylinositol 3-kinase Catalytic Subunit, Chain A, domain 1"/>
    <property type="match status" value="2"/>
</dbReference>
<feature type="region of interest" description="Disordered" evidence="1">
    <location>
        <begin position="404"/>
        <end position="424"/>
    </location>
</feature>
<comment type="caution">
    <text evidence="3">The sequence shown here is derived from an EMBL/GenBank/DDBJ whole genome shotgun (WGS) entry which is preliminary data.</text>
</comment>
<evidence type="ECO:0000313" key="3">
    <source>
        <dbReference type="EMBL" id="PAA89641.1"/>
    </source>
</evidence>
<dbReference type="GO" id="GO:0007229">
    <property type="term" value="P:integrin-mediated signaling pathway"/>
    <property type="evidence" value="ECO:0007669"/>
    <property type="project" value="InterPro"/>
</dbReference>
<proteinExistence type="predicted"/>
<keyword evidence="4" id="KW-1185">Reference proteome</keyword>
<evidence type="ECO:0000313" key="4">
    <source>
        <dbReference type="Proteomes" id="UP000215902"/>
    </source>
</evidence>
<dbReference type="Pfam" id="PF00169">
    <property type="entry name" value="PH"/>
    <property type="match status" value="1"/>
</dbReference>
<dbReference type="Gene3D" id="2.30.29.30">
    <property type="entry name" value="Pleckstrin-homology domain (PH domain)/Phosphotyrosine-binding domain (PTB)"/>
    <property type="match status" value="2"/>
</dbReference>
<dbReference type="SUPFAM" id="SSF47031">
    <property type="entry name" value="Second domain of FERM"/>
    <property type="match status" value="1"/>
</dbReference>
<feature type="region of interest" description="Disordered" evidence="1">
    <location>
        <begin position="145"/>
        <end position="208"/>
    </location>
</feature>
<dbReference type="InterPro" id="IPR014352">
    <property type="entry name" value="FERM/acyl-CoA-bd_prot_sf"/>
</dbReference>
<dbReference type="PANTHER" id="PTHR16160:SF13">
    <property type="entry name" value="FERMITIN 2-RELATED"/>
    <property type="match status" value="1"/>
</dbReference>
<evidence type="ECO:0000256" key="1">
    <source>
        <dbReference type="SAM" id="MobiDB-lite"/>
    </source>
</evidence>
<dbReference type="SUPFAM" id="SSF50729">
    <property type="entry name" value="PH domain-like"/>
    <property type="match status" value="1"/>
</dbReference>
<feature type="region of interest" description="Disordered" evidence="1">
    <location>
        <begin position="557"/>
        <end position="579"/>
    </location>
</feature>
<gene>
    <name evidence="3" type="ORF">BOX15_Mlig030773g1</name>
</gene>
<dbReference type="OrthoDB" id="10057618at2759"/>
<protein>
    <recommendedName>
        <fullName evidence="2">PH domain-containing protein</fullName>
    </recommendedName>
</protein>
<dbReference type="Pfam" id="PF00373">
    <property type="entry name" value="FERM_M"/>
    <property type="match status" value="2"/>
</dbReference>
<dbReference type="Pfam" id="PF18124">
    <property type="entry name" value="Kindlin_2_N"/>
    <property type="match status" value="1"/>
</dbReference>
<dbReference type="PANTHER" id="PTHR16160">
    <property type="entry name" value="FERMITIN 2-RELATED"/>
    <property type="match status" value="1"/>
</dbReference>
<dbReference type="InterPro" id="IPR035963">
    <property type="entry name" value="FERM_2"/>
</dbReference>
<dbReference type="Gene3D" id="1.20.80.10">
    <property type="match status" value="1"/>
</dbReference>
<dbReference type="InterPro" id="IPR001849">
    <property type="entry name" value="PH_domain"/>
</dbReference>
<dbReference type="STRING" id="282301.A0A267GUD5"/>
<dbReference type="Proteomes" id="UP000215902">
    <property type="component" value="Unassembled WGS sequence"/>
</dbReference>
<organism evidence="3 4">
    <name type="scientific">Macrostomum lignano</name>
    <dbReference type="NCBI Taxonomy" id="282301"/>
    <lineage>
        <taxon>Eukaryota</taxon>
        <taxon>Metazoa</taxon>
        <taxon>Spiralia</taxon>
        <taxon>Lophotrochozoa</taxon>
        <taxon>Platyhelminthes</taxon>
        <taxon>Rhabditophora</taxon>
        <taxon>Macrostomorpha</taxon>
        <taxon>Macrostomida</taxon>
        <taxon>Macrostomidae</taxon>
        <taxon>Macrostomum</taxon>
    </lineage>
</organism>
<dbReference type="GO" id="GO:0007160">
    <property type="term" value="P:cell-matrix adhesion"/>
    <property type="evidence" value="ECO:0007669"/>
    <property type="project" value="TreeGrafter"/>
</dbReference>
<dbReference type="InterPro" id="IPR011993">
    <property type="entry name" value="PH-like_dom_sf"/>
</dbReference>
<sequence length="778" mass="87625">MEEGWELCILVEDLQLNRRIRVRGDTHLGGVMLKLIESIEVRMDWSDHAIWWPDENRWLLKTRRTLDQIGVQSDSRLEFHRMHNVTKVQLPDLQELEMTINYSQSVFGVVVGLCRELGIRHPEELSLRRPLHLLMASSAGSNGTLGSRFGSFRRSNRKSADKPELSNGGSGSGNFNPLMPRQFSETSRTSSSPRTPSSLGPPEASPTSFNSLRFQRDELASLANSPWIPLQTALLEKGVIRSKSLANLSAASEAWFDSSRSLMEQGVRPNSNELNSLQLRYKFHVFYDLNVKYDSVRINQIYEQTKWSLLSEELESTEEEALLLAALQLQIYLQADLPASPHAESPVSKSGSVLLDEADSKAKQASPSVDASGSNDDEIDAALAELEASLMSDNFLTLASPARLSSVPEEQPEKSKPVKQQQSLDKMPELAGYLKFLKPRKSTLRGYRRKYFVLGETTLEMYSDQARNRLEEVFNLRSAEVNANVSTTTQKFGIHLFVSDAGSQELDAPMQELLLRCEGKDQYAEWIAGITLVASGKTLASRSAFEAELSATLAQMELQTPKPQQRSRERNGQPSIDFDPENFLAQRHLKARKQSWLREQILIRLDNVRDRGLLDAKLDYIRICQRLPMYGVAHFLVQCTVGPQPERPAVVSFSDFKREKTAGKVELIGVASNRLMRLDSSTGQVIGAWRLEEICSWTINWELLSVQVRLARPPHELLLVPQPHDVARSASRLGLCKTLVEFLGGAAFLRLRQSDKSQRLDEQRFHQLTGTRDEAASR</sequence>
<dbReference type="GO" id="GO:0005178">
    <property type="term" value="F:integrin binding"/>
    <property type="evidence" value="ECO:0007669"/>
    <property type="project" value="TreeGrafter"/>
</dbReference>
<dbReference type="InterPro" id="IPR037843">
    <property type="entry name" value="Kindlin/fermitin"/>
</dbReference>
<dbReference type="GO" id="GO:0030055">
    <property type="term" value="C:cell-substrate junction"/>
    <property type="evidence" value="ECO:0007669"/>
    <property type="project" value="TreeGrafter"/>
</dbReference>
<dbReference type="SMART" id="SM00233">
    <property type="entry name" value="PH"/>
    <property type="match status" value="1"/>
</dbReference>
<dbReference type="AlphaFoldDB" id="A0A267GUD5"/>
<dbReference type="CDD" id="cd17095">
    <property type="entry name" value="FERM_F0_kindlins"/>
    <property type="match status" value="1"/>
</dbReference>
<evidence type="ECO:0000259" key="2">
    <source>
        <dbReference type="PROSITE" id="PS50003"/>
    </source>
</evidence>
<dbReference type="PROSITE" id="PS50003">
    <property type="entry name" value="PH_DOMAIN"/>
    <property type="match status" value="1"/>
</dbReference>
<dbReference type="InterPro" id="IPR019749">
    <property type="entry name" value="Band_41_domain"/>
</dbReference>
<accession>A0A267GUD5</accession>
<dbReference type="EMBL" id="NIVC01000143">
    <property type="protein sequence ID" value="PAA89641.1"/>
    <property type="molecule type" value="Genomic_DNA"/>
</dbReference>
<dbReference type="SMART" id="SM00295">
    <property type="entry name" value="B41"/>
    <property type="match status" value="1"/>
</dbReference>
<reference evidence="3 4" key="1">
    <citation type="submission" date="2017-06" db="EMBL/GenBank/DDBJ databases">
        <title>A platform for efficient transgenesis in Macrostomum lignano, a flatworm model organism for stem cell research.</title>
        <authorList>
            <person name="Berezikov E."/>
        </authorList>
    </citation>
    <scope>NUCLEOTIDE SEQUENCE [LARGE SCALE GENOMIC DNA]</scope>
    <source>
        <strain evidence="3">DV1</strain>
        <tissue evidence="3">Whole organism</tissue>
    </source>
</reference>